<dbReference type="Proteomes" id="UP000631300">
    <property type="component" value="Unassembled WGS sequence"/>
</dbReference>
<dbReference type="Gene3D" id="2.40.170.20">
    <property type="entry name" value="TonB-dependent receptor, beta-barrel domain"/>
    <property type="match status" value="1"/>
</dbReference>
<dbReference type="InterPro" id="IPR010104">
    <property type="entry name" value="TonB_rcpt_bac"/>
</dbReference>
<evidence type="ECO:0000256" key="1">
    <source>
        <dbReference type="ARBA" id="ARBA00004442"/>
    </source>
</evidence>
<comment type="subcellular location">
    <subcellularLocation>
        <location evidence="1">Cell outer membrane</location>
    </subcellularLocation>
</comment>
<dbReference type="SUPFAM" id="SSF56935">
    <property type="entry name" value="Porins"/>
    <property type="match status" value="1"/>
</dbReference>
<protein>
    <submittedName>
        <fullName evidence="5">TonB-dependent receptor</fullName>
    </submittedName>
</protein>
<dbReference type="GO" id="GO:0009279">
    <property type="term" value="C:cell outer membrane"/>
    <property type="evidence" value="ECO:0007669"/>
    <property type="project" value="UniProtKB-SubCell"/>
</dbReference>
<gene>
    <name evidence="5" type="primary">malA</name>
    <name evidence="5" type="ORF">GCM10007391_06730</name>
</gene>
<dbReference type="InterPro" id="IPR012910">
    <property type="entry name" value="Plug_dom"/>
</dbReference>
<evidence type="ECO:0000259" key="4">
    <source>
        <dbReference type="Pfam" id="PF07715"/>
    </source>
</evidence>
<organism evidence="5 6">
    <name type="scientific">Alteromonas halophila</name>
    <dbReference type="NCBI Taxonomy" id="516698"/>
    <lineage>
        <taxon>Bacteria</taxon>
        <taxon>Pseudomonadati</taxon>
        <taxon>Pseudomonadota</taxon>
        <taxon>Gammaproteobacteria</taxon>
        <taxon>Alteromonadales</taxon>
        <taxon>Alteromonadaceae</taxon>
        <taxon>Alteromonas/Salinimonas group</taxon>
        <taxon>Alteromonas</taxon>
    </lineage>
</organism>
<comment type="caution">
    <text evidence="5">The sequence shown here is derived from an EMBL/GenBank/DDBJ whole genome shotgun (WGS) entry which is preliminary data.</text>
</comment>
<sequence length="1043" mass="115454">MDITVMHTDIKKETRLSQVLQAVRKAYRPSLVAGVICAPMTIAPFSAYAQETDNESAEETEVIEVKGVRQTIQSSISIKRESTEIVDGISATDIGDLPALSIGEALETLTGASSHREQGGATEISIRGLGPYLGSTVMNGREAANGSGDRSVNFSQFPSELFNKVAIYKTQSAELIEGGVSGQVHLDTLRPLDYGKRRFQLSYKGNINPDNYDLEEPERDFGHRITSSFVDQINTDSLGDFGFSIGVQRDTKSNPEQEARTGTSWNACRIAPGFDGGINQARFDCEDGGGALDLVADENGNAPDADTPFVFSRSQNSFRQNITDDVRESVFGAVQWKPNDKLEINLDYQYSNREFSEIRNDLVFAEVNHIDGFNVPESDRLPFNLIATDTGALRQFTALQNIETNSQYAERGEKYNGGGINIQYNVSDRLKVMFDYAESQTERVETIIQTRLQSENRDIYQNIVEGADSNGEVLTAAQIFNNGSLVPTWTLQNFDVNYHAAFADEARTRLDLNQSRFNDVSAARLDFDYIPDSNFIVGIKGGVRLSKLEYSSVPGGSGTNNRTELTFSDEAAAAANVECRNTVFPDPGFLDNETGGAPLFTNVDSDGNIISNGTGNSYATFDPICLAENLLGSLTLENGDVRTIANSMPTNDEDDIRDIAAVDMEEETKAVYLQADYDTFVGDYGVRGNFGLRVFNTEVNSISYRGPLTAERDFDGIITAISPVEGDLERVEGGGSYTKLLPSINLIVDIRDDILFRAGLYRGLSRPDPSDLGFGRSFTGIDDEIVTGNLSDAVGRAVAVGNPQLDPFMSWNLDAAVEWYANEDTILALGLYYKTFDGGFSNTSQTEAFEIDGESVETIVTTPQTSDDSSQIYGLELTATHSFSYLNSWLNGFGFKVSYNYADSNFEFEDESFGTSVVINSSTGELEQRFGIVPPANLFGFSEHVLSTQLYYEYENFNIAMNYKYRSNYFQQFLSTPGAVRYVDDTEIFEARLSYRYNSNWKFKLEAINLFDDPKRQYRPSPDNFAEINVYGPRIFAGVEFKY</sequence>
<reference evidence="5" key="2">
    <citation type="submission" date="2020-09" db="EMBL/GenBank/DDBJ databases">
        <authorList>
            <person name="Sun Q."/>
            <person name="Kim S."/>
        </authorList>
    </citation>
    <scope>NUCLEOTIDE SEQUENCE</scope>
    <source>
        <strain evidence="5">KCTC 22164</strain>
    </source>
</reference>
<feature type="domain" description="TonB-dependent receptor plug" evidence="4">
    <location>
        <begin position="79"/>
        <end position="181"/>
    </location>
</feature>
<keyword evidence="2" id="KW-0472">Membrane</keyword>
<dbReference type="PANTHER" id="PTHR40980:SF4">
    <property type="entry name" value="TONB-DEPENDENT RECEPTOR-LIKE BETA-BARREL DOMAIN-CONTAINING PROTEIN"/>
    <property type="match status" value="1"/>
</dbReference>
<evidence type="ECO:0000256" key="3">
    <source>
        <dbReference type="ARBA" id="ARBA00023237"/>
    </source>
</evidence>
<accession>A0A918JEB7</accession>
<evidence type="ECO:0000256" key="2">
    <source>
        <dbReference type="ARBA" id="ARBA00023136"/>
    </source>
</evidence>
<evidence type="ECO:0000313" key="5">
    <source>
        <dbReference type="EMBL" id="GGW76658.1"/>
    </source>
</evidence>
<dbReference type="Pfam" id="PF07715">
    <property type="entry name" value="Plug"/>
    <property type="match status" value="1"/>
</dbReference>
<reference evidence="5" key="1">
    <citation type="journal article" date="2014" name="Int. J. Syst. Evol. Microbiol.">
        <title>Complete genome sequence of Corynebacterium casei LMG S-19264T (=DSM 44701T), isolated from a smear-ripened cheese.</title>
        <authorList>
            <consortium name="US DOE Joint Genome Institute (JGI-PGF)"/>
            <person name="Walter F."/>
            <person name="Albersmeier A."/>
            <person name="Kalinowski J."/>
            <person name="Ruckert C."/>
        </authorList>
    </citation>
    <scope>NUCLEOTIDE SEQUENCE</scope>
    <source>
        <strain evidence="5">KCTC 22164</strain>
    </source>
</reference>
<dbReference type="Gene3D" id="2.170.130.10">
    <property type="entry name" value="TonB-dependent receptor, plug domain"/>
    <property type="match status" value="1"/>
</dbReference>
<name>A0A918JEB7_9ALTE</name>
<keyword evidence="6" id="KW-1185">Reference proteome</keyword>
<keyword evidence="5" id="KW-0675">Receptor</keyword>
<evidence type="ECO:0000313" key="6">
    <source>
        <dbReference type="Proteomes" id="UP000631300"/>
    </source>
</evidence>
<dbReference type="InterPro" id="IPR037066">
    <property type="entry name" value="Plug_dom_sf"/>
</dbReference>
<proteinExistence type="predicted"/>
<dbReference type="NCBIfam" id="TIGR01782">
    <property type="entry name" value="TonB-Xanth-Caul"/>
    <property type="match status" value="1"/>
</dbReference>
<keyword evidence="3" id="KW-0998">Cell outer membrane</keyword>
<dbReference type="PANTHER" id="PTHR40980">
    <property type="entry name" value="PLUG DOMAIN-CONTAINING PROTEIN"/>
    <property type="match status" value="1"/>
</dbReference>
<dbReference type="AlphaFoldDB" id="A0A918JEB7"/>
<dbReference type="InterPro" id="IPR036942">
    <property type="entry name" value="Beta-barrel_TonB_sf"/>
</dbReference>
<dbReference type="EMBL" id="BMXP01000001">
    <property type="protein sequence ID" value="GGW76658.1"/>
    <property type="molecule type" value="Genomic_DNA"/>
</dbReference>